<comment type="caution">
    <text evidence="1">The sequence shown here is derived from an EMBL/GenBank/DDBJ whole genome shotgun (WGS) entry which is preliminary data.</text>
</comment>
<gene>
    <name evidence="1" type="ORF">EB796_021024</name>
</gene>
<sequence>MLLAAKLNGTQRKVTLAQSNIDLRLFIAYVGTLVDMTGNAGIGLSVHIWILSKHCHTGLYTLMYYKLSQILIYHKNHKPTNVTQVILLQLANYSSMTSSV</sequence>
<dbReference type="EMBL" id="VXIV02003154">
    <property type="protein sequence ID" value="KAF6020654.1"/>
    <property type="molecule type" value="Genomic_DNA"/>
</dbReference>
<dbReference type="AlphaFoldDB" id="A0A7J7J4K6"/>
<organism evidence="1 2">
    <name type="scientific">Bugula neritina</name>
    <name type="common">Brown bryozoan</name>
    <name type="synonym">Sertularia neritina</name>
    <dbReference type="NCBI Taxonomy" id="10212"/>
    <lineage>
        <taxon>Eukaryota</taxon>
        <taxon>Metazoa</taxon>
        <taxon>Spiralia</taxon>
        <taxon>Lophotrochozoa</taxon>
        <taxon>Bryozoa</taxon>
        <taxon>Gymnolaemata</taxon>
        <taxon>Cheilostomatida</taxon>
        <taxon>Flustrina</taxon>
        <taxon>Buguloidea</taxon>
        <taxon>Bugulidae</taxon>
        <taxon>Bugula</taxon>
    </lineage>
</organism>
<evidence type="ECO:0000313" key="2">
    <source>
        <dbReference type="Proteomes" id="UP000593567"/>
    </source>
</evidence>
<keyword evidence="2" id="KW-1185">Reference proteome</keyword>
<name>A0A7J7J4K6_BUGNE</name>
<dbReference type="Proteomes" id="UP000593567">
    <property type="component" value="Unassembled WGS sequence"/>
</dbReference>
<evidence type="ECO:0000313" key="1">
    <source>
        <dbReference type="EMBL" id="KAF6020654.1"/>
    </source>
</evidence>
<reference evidence="1" key="1">
    <citation type="submission" date="2020-06" db="EMBL/GenBank/DDBJ databases">
        <title>Draft genome of Bugula neritina, a colonial animal packing powerful symbionts and potential medicines.</title>
        <authorList>
            <person name="Rayko M."/>
        </authorList>
    </citation>
    <scope>NUCLEOTIDE SEQUENCE [LARGE SCALE GENOMIC DNA]</scope>
    <source>
        <strain evidence="1">Kwan_BN1</strain>
    </source>
</reference>
<accession>A0A7J7J4K6</accession>
<protein>
    <submittedName>
        <fullName evidence="1">Uncharacterized protein</fullName>
    </submittedName>
</protein>
<proteinExistence type="predicted"/>